<name>A0ABR4CTJ0_9HELO</name>
<keyword evidence="2" id="KW-0472">Membrane</keyword>
<feature type="region of interest" description="Disordered" evidence="1">
    <location>
        <begin position="51"/>
        <end position="90"/>
    </location>
</feature>
<sequence>MGDISPHSRSFEAPLPSIRPILPIHGDPNTFATSYSTPTTAAISAAITMTPQVSSLPGQPTSSDTTNSETSGYPSPPFNASFDLGGSSNDDDDDGIWDGLKNGTKAGVGMAITIGVLIIVAISVWYCCGCCGLRARRRKRRDGQRAPDTSTQHPVPLNTMSSGPAPPPQNDAPPTYEEVVPPQHQHIAGGARHIRNDEEEGVVADGKTPLSEIPFEDVVLDHSPSEGSSRSFGERHHGLGGDTRGHTNT</sequence>
<feature type="transmembrane region" description="Helical" evidence="2">
    <location>
        <begin position="108"/>
        <end position="135"/>
    </location>
</feature>
<dbReference type="EMBL" id="JAZHXI010000003">
    <property type="protein sequence ID" value="KAL2073299.1"/>
    <property type="molecule type" value="Genomic_DNA"/>
</dbReference>
<dbReference type="Proteomes" id="UP001595075">
    <property type="component" value="Unassembled WGS sequence"/>
</dbReference>
<proteinExistence type="predicted"/>
<reference evidence="3 4" key="1">
    <citation type="journal article" date="2024" name="Commun. Biol.">
        <title>Comparative genomic analysis of thermophilic fungi reveals convergent evolutionary adaptations and gene losses.</title>
        <authorList>
            <person name="Steindorff A.S."/>
            <person name="Aguilar-Pontes M.V."/>
            <person name="Robinson A.J."/>
            <person name="Andreopoulos B."/>
            <person name="LaButti K."/>
            <person name="Kuo A."/>
            <person name="Mondo S."/>
            <person name="Riley R."/>
            <person name="Otillar R."/>
            <person name="Haridas S."/>
            <person name="Lipzen A."/>
            <person name="Grimwood J."/>
            <person name="Schmutz J."/>
            <person name="Clum A."/>
            <person name="Reid I.D."/>
            <person name="Moisan M.C."/>
            <person name="Butler G."/>
            <person name="Nguyen T.T.M."/>
            <person name="Dewar K."/>
            <person name="Conant G."/>
            <person name="Drula E."/>
            <person name="Henrissat B."/>
            <person name="Hansel C."/>
            <person name="Singer S."/>
            <person name="Hutchinson M.I."/>
            <person name="de Vries R.P."/>
            <person name="Natvig D.O."/>
            <person name="Powell A.J."/>
            <person name="Tsang A."/>
            <person name="Grigoriev I.V."/>
        </authorList>
    </citation>
    <scope>NUCLEOTIDE SEQUENCE [LARGE SCALE GENOMIC DNA]</scope>
    <source>
        <strain evidence="3 4">CBS 494.80</strain>
    </source>
</reference>
<accession>A0ABR4CTJ0</accession>
<protein>
    <submittedName>
        <fullName evidence="3">Uncharacterized protein</fullName>
    </submittedName>
</protein>
<keyword evidence="2" id="KW-0812">Transmembrane</keyword>
<feature type="compositionally biased region" description="Polar residues" evidence="1">
    <location>
        <begin position="147"/>
        <end position="162"/>
    </location>
</feature>
<evidence type="ECO:0000256" key="1">
    <source>
        <dbReference type="SAM" id="MobiDB-lite"/>
    </source>
</evidence>
<comment type="caution">
    <text evidence="3">The sequence shown here is derived from an EMBL/GenBank/DDBJ whole genome shotgun (WGS) entry which is preliminary data.</text>
</comment>
<feature type="region of interest" description="Disordered" evidence="1">
    <location>
        <begin position="201"/>
        <end position="249"/>
    </location>
</feature>
<organism evidence="3 4">
    <name type="scientific">Oculimacula yallundae</name>
    <dbReference type="NCBI Taxonomy" id="86028"/>
    <lineage>
        <taxon>Eukaryota</taxon>
        <taxon>Fungi</taxon>
        <taxon>Dikarya</taxon>
        <taxon>Ascomycota</taxon>
        <taxon>Pezizomycotina</taxon>
        <taxon>Leotiomycetes</taxon>
        <taxon>Helotiales</taxon>
        <taxon>Ploettnerulaceae</taxon>
        <taxon>Oculimacula</taxon>
    </lineage>
</organism>
<feature type="compositionally biased region" description="Polar residues" evidence="1">
    <location>
        <begin position="51"/>
        <end position="73"/>
    </location>
</feature>
<evidence type="ECO:0000313" key="3">
    <source>
        <dbReference type="EMBL" id="KAL2073299.1"/>
    </source>
</evidence>
<keyword evidence="4" id="KW-1185">Reference proteome</keyword>
<feature type="compositionally biased region" description="Basic and acidic residues" evidence="1">
    <location>
        <begin position="232"/>
        <end position="249"/>
    </location>
</feature>
<feature type="region of interest" description="Disordered" evidence="1">
    <location>
        <begin position="138"/>
        <end position="175"/>
    </location>
</feature>
<keyword evidence="2" id="KW-1133">Transmembrane helix</keyword>
<evidence type="ECO:0000313" key="4">
    <source>
        <dbReference type="Proteomes" id="UP001595075"/>
    </source>
</evidence>
<evidence type="ECO:0000256" key="2">
    <source>
        <dbReference type="SAM" id="Phobius"/>
    </source>
</evidence>
<gene>
    <name evidence="3" type="ORF">VTL71DRAFT_10623</name>
</gene>